<dbReference type="AlphaFoldDB" id="A0A7Y8BNC8"/>
<evidence type="ECO:0000313" key="2">
    <source>
        <dbReference type="Proteomes" id="UP000582981"/>
    </source>
</evidence>
<proteinExistence type="predicted"/>
<dbReference type="Proteomes" id="UP000582981">
    <property type="component" value="Unassembled WGS sequence"/>
</dbReference>
<protein>
    <submittedName>
        <fullName evidence="1">Uncharacterized protein</fullName>
    </submittedName>
</protein>
<comment type="caution">
    <text evidence="1">The sequence shown here is derived from an EMBL/GenBank/DDBJ whole genome shotgun (WGS) entry which is preliminary data.</text>
</comment>
<name>A0A7Y8BNC8_9PSED</name>
<gene>
    <name evidence="1" type="ORF">HX829_26480</name>
</gene>
<accession>A0A7Y8BNC8</accession>
<dbReference type="RefSeq" id="WP_177145394.1">
    <property type="nucleotide sequence ID" value="NZ_JACAPU010000034.1"/>
</dbReference>
<organism evidence="1 2">
    <name type="scientific">Pseudomonas gingeri</name>
    <dbReference type="NCBI Taxonomy" id="117681"/>
    <lineage>
        <taxon>Bacteria</taxon>
        <taxon>Pseudomonadati</taxon>
        <taxon>Pseudomonadota</taxon>
        <taxon>Gammaproteobacteria</taxon>
        <taxon>Pseudomonadales</taxon>
        <taxon>Pseudomonadaceae</taxon>
        <taxon>Pseudomonas</taxon>
    </lineage>
</organism>
<reference evidence="1 2" key="1">
    <citation type="submission" date="2020-04" db="EMBL/GenBank/DDBJ databases">
        <title>Molecular characterization of pseudomonads from Agaricus bisporus reveal novel blotch 2 pathogens in Western Europe.</title>
        <authorList>
            <person name="Taparia T."/>
            <person name="Krijger M."/>
            <person name="Haynes E."/>
            <person name="Elpinstone J.G."/>
            <person name="Noble R."/>
            <person name="Van Der Wolf J."/>
        </authorList>
    </citation>
    <scope>NUCLEOTIDE SEQUENCE [LARGE SCALE GENOMIC DNA]</scope>
    <source>
        <strain evidence="1 2">F1001</strain>
    </source>
</reference>
<dbReference type="EMBL" id="JACAPU010000034">
    <property type="protein sequence ID" value="NWB50040.1"/>
    <property type="molecule type" value="Genomic_DNA"/>
</dbReference>
<evidence type="ECO:0000313" key="1">
    <source>
        <dbReference type="EMBL" id="NWB50040.1"/>
    </source>
</evidence>
<sequence length="329" mass="36213">MHAVETSLIERIQEIFMGQAVLNNQPDPRSVEEMDELAGARTPAEPRYSGPMEPLAKHFETLANNTHQKMLALGRSVLLGNSVETCTAFEARALELHQASLQLIQEALHPTSNISTQAQLVFRQFDAGALDQLADEPLARFSGSIDYLVGLVAGSTSLNIRELGLRLVRDGEMSDFEGFLQAAEEEIVGALVSFMGEDGPLAEVLDRIYARDMDLDLDLDVGVVLDMQTWALRGPEFKELADMADKLEPKADEAEDYELLAVVSGSDDGPSQEREIEMLEDWQVDAELEAEVFAWADDQPDGYSDGQVMVPLLNDIATPLGAITYHEYA</sequence>